<sequence length="88" mass="9498">MSLLGPGGLPAVPLLVTPLQGTFEVTSGSSGDSPSLSSKESRTKRSTSLPRGRGLEDRQGRRLRPRKIQNVDLARLPLLVIKSFFVVN</sequence>
<evidence type="ECO:0000313" key="2">
    <source>
        <dbReference type="EMBL" id="GAT43778.1"/>
    </source>
</evidence>
<evidence type="ECO:0000256" key="1">
    <source>
        <dbReference type="SAM" id="MobiDB-lite"/>
    </source>
</evidence>
<organism evidence="2 3">
    <name type="scientific">Mycena chlorophos</name>
    <name type="common">Agaric fungus</name>
    <name type="synonym">Agaricus chlorophos</name>
    <dbReference type="NCBI Taxonomy" id="658473"/>
    <lineage>
        <taxon>Eukaryota</taxon>
        <taxon>Fungi</taxon>
        <taxon>Dikarya</taxon>
        <taxon>Basidiomycota</taxon>
        <taxon>Agaricomycotina</taxon>
        <taxon>Agaricomycetes</taxon>
        <taxon>Agaricomycetidae</taxon>
        <taxon>Agaricales</taxon>
        <taxon>Marasmiineae</taxon>
        <taxon>Mycenaceae</taxon>
        <taxon>Mycena</taxon>
    </lineage>
</organism>
<reference evidence="2" key="1">
    <citation type="submission" date="2014-09" db="EMBL/GenBank/DDBJ databases">
        <title>Genome sequence of the luminous mushroom Mycena chlorophos for searching fungal bioluminescence genes.</title>
        <authorList>
            <person name="Tanaka Y."/>
            <person name="Kasuga D."/>
            <person name="Oba Y."/>
            <person name="Hase S."/>
            <person name="Sato K."/>
            <person name="Oba Y."/>
            <person name="Sakakibara Y."/>
        </authorList>
    </citation>
    <scope>NUCLEOTIDE SEQUENCE</scope>
</reference>
<name>A0ABQ0KXZ9_MYCCL</name>
<protein>
    <submittedName>
        <fullName evidence="2">Uncharacterized protein</fullName>
    </submittedName>
</protein>
<accession>A0ABQ0KXZ9</accession>
<feature type="region of interest" description="Disordered" evidence="1">
    <location>
        <begin position="24"/>
        <end position="64"/>
    </location>
</feature>
<evidence type="ECO:0000313" key="3">
    <source>
        <dbReference type="Proteomes" id="UP000815677"/>
    </source>
</evidence>
<proteinExistence type="predicted"/>
<dbReference type="Proteomes" id="UP000815677">
    <property type="component" value="Unassembled WGS sequence"/>
</dbReference>
<gene>
    <name evidence="2" type="ORF">MCHLO_01446</name>
</gene>
<feature type="compositionally biased region" description="Low complexity" evidence="1">
    <location>
        <begin position="27"/>
        <end position="38"/>
    </location>
</feature>
<dbReference type="EMBL" id="DF839277">
    <property type="protein sequence ID" value="GAT43778.1"/>
    <property type="molecule type" value="Genomic_DNA"/>
</dbReference>
<keyword evidence="3" id="KW-1185">Reference proteome</keyword>